<evidence type="ECO:0000259" key="4">
    <source>
        <dbReference type="Pfam" id="PF00669"/>
    </source>
</evidence>
<evidence type="ECO:0000313" key="8">
    <source>
        <dbReference type="Proteomes" id="UP000522313"/>
    </source>
</evidence>
<accession>A0A7X0JD19</accession>
<keyword evidence="7" id="KW-0282">Flagellum</keyword>
<keyword evidence="9" id="KW-1185">Reference proteome</keyword>
<dbReference type="RefSeq" id="WP_184035444.1">
    <property type="nucleotide sequence ID" value="NZ_BAABAR010000004.1"/>
</dbReference>
<gene>
    <name evidence="7" type="ORF">F4693_002378</name>
    <name evidence="6" type="ORF">FHS97_001574</name>
</gene>
<keyword evidence="7" id="KW-0966">Cell projection</keyword>
<keyword evidence="2 3" id="KW-0975">Bacterial flagellum</keyword>
<dbReference type="Pfam" id="PF00669">
    <property type="entry name" value="Flagellin_N"/>
    <property type="match status" value="1"/>
</dbReference>
<comment type="similarity">
    <text evidence="1 3">Belongs to the bacterial flagellin family.</text>
</comment>
<reference evidence="6 9" key="1">
    <citation type="submission" date="2020-08" db="EMBL/GenBank/DDBJ databases">
        <title>Genomic Encyclopedia of Type Strains, Phase IV (KMG-IV): sequencing the most valuable type-strain genomes for metagenomic binning, comparative biology and taxonomic classification.</title>
        <authorList>
            <person name="Goeker M."/>
        </authorList>
    </citation>
    <scope>NUCLEOTIDE SEQUENCE [LARGE SCALE GENOMIC DNA]</scope>
    <source>
        <strain evidence="6 9">DSM 101535</strain>
    </source>
</reference>
<name>A0A7X0JD19_9SPHN</name>
<dbReference type="InterPro" id="IPR001029">
    <property type="entry name" value="Flagellin_N"/>
</dbReference>
<dbReference type="GO" id="GO:0005198">
    <property type="term" value="F:structural molecule activity"/>
    <property type="evidence" value="ECO:0007669"/>
    <property type="project" value="UniProtKB-UniRule"/>
</dbReference>
<feature type="domain" description="Flagellin C-terminal" evidence="5">
    <location>
        <begin position="214"/>
        <end position="289"/>
    </location>
</feature>
<evidence type="ECO:0000256" key="3">
    <source>
        <dbReference type="RuleBase" id="RU362073"/>
    </source>
</evidence>
<dbReference type="InterPro" id="IPR001492">
    <property type="entry name" value="Flagellin"/>
</dbReference>
<dbReference type="GO" id="GO:0009288">
    <property type="term" value="C:bacterial-type flagellum"/>
    <property type="evidence" value="ECO:0007669"/>
    <property type="project" value="UniProtKB-SubCell"/>
</dbReference>
<dbReference type="PANTHER" id="PTHR42792:SF2">
    <property type="entry name" value="FLAGELLIN"/>
    <property type="match status" value="1"/>
</dbReference>
<protein>
    <recommendedName>
        <fullName evidence="3">Flagellin</fullName>
    </recommendedName>
</protein>
<evidence type="ECO:0000313" key="6">
    <source>
        <dbReference type="EMBL" id="MBB5725648.1"/>
    </source>
</evidence>
<evidence type="ECO:0000313" key="7">
    <source>
        <dbReference type="EMBL" id="MBB6505390.1"/>
    </source>
</evidence>
<evidence type="ECO:0000256" key="2">
    <source>
        <dbReference type="ARBA" id="ARBA00023143"/>
    </source>
</evidence>
<dbReference type="EMBL" id="JACIJN010000004">
    <property type="protein sequence ID" value="MBB5725648.1"/>
    <property type="molecule type" value="Genomic_DNA"/>
</dbReference>
<dbReference type="PANTHER" id="PTHR42792">
    <property type="entry name" value="FLAGELLIN"/>
    <property type="match status" value="1"/>
</dbReference>
<evidence type="ECO:0000256" key="1">
    <source>
        <dbReference type="ARBA" id="ARBA00005709"/>
    </source>
</evidence>
<dbReference type="EMBL" id="JACHBT010000012">
    <property type="protein sequence ID" value="MBB6505390.1"/>
    <property type="molecule type" value="Genomic_DNA"/>
</dbReference>
<feature type="domain" description="Flagellin N-terminal" evidence="4">
    <location>
        <begin position="5"/>
        <end position="140"/>
    </location>
</feature>
<evidence type="ECO:0000313" key="9">
    <source>
        <dbReference type="Proteomes" id="UP000560131"/>
    </source>
</evidence>
<dbReference type="Pfam" id="PF00700">
    <property type="entry name" value="Flagellin_C"/>
    <property type="match status" value="1"/>
</dbReference>
<sequence length="291" mass="29495">MSNIVNTNVGAWAALQNLSASQRSLGTLQTRINSGLSVSSTKDDSAVYNLAQSLRGDVGGLAAVGSSLSTAKSVVDVAVNGAESINDILNQMKSVATKADDGTLTDAQRGQYDTDFKNLQKQIDTIVKSSNFNGINLLKDGGGSVSALKSLYGGGSVGATTGSAIAWSPNTLEVDNVGVDGGSGLTATGSGVDLTSADNAKAALGKLADDTVTLGSALSKLGSAARTIDSQLTFNSKLTDTLNSGIGNLVDADLAKESANLQALQVKQQLGIQALSIANQAPQTLLSLFRG</sequence>
<dbReference type="GO" id="GO:0005576">
    <property type="term" value="C:extracellular region"/>
    <property type="evidence" value="ECO:0007669"/>
    <property type="project" value="UniProtKB-SubCell"/>
</dbReference>
<comment type="subcellular location">
    <subcellularLocation>
        <location evidence="3">Secreted</location>
    </subcellularLocation>
    <subcellularLocation>
        <location evidence="3">Bacterial flagellum</location>
    </subcellularLocation>
</comment>
<reference evidence="7 8" key="2">
    <citation type="submission" date="2020-08" db="EMBL/GenBank/DDBJ databases">
        <title>The Agave Microbiome: Exploring the role of microbial communities in plant adaptations to desert environments.</title>
        <authorList>
            <person name="Partida-Martinez L.P."/>
        </authorList>
    </citation>
    <scope>NUCLEOTIDE SEQUENCE [LARGE SCALE GENOMIC DNA]</scope>
    <source>
        <strain evidence="7 8">AS3.13</strain>
    </source>
</reference>
<proteinExistence type="inferred from homology"/>
<dbReference type="AlphaFoldDB" id="A0A7X0JD19"/>
<keyword evidence="3" id="KW-0964">Secreted</keyword>
<comment type="caution">
    <text evidence="7">The sequence shown here is derived from an EMBL/GenBank/DDBJ whole genome shotgun (WGS) entry which is preliminary data.</text>
</comment>
<evidence type="ECO:0000259" key="5">
    <source>
        <dbReference type="Pfam" id="PF00700"/>
    </source>
</evidence>
<dbReference type="SUPFAM" id="SSF64518">
    <property type="entry name" value="Phase 1 flagellin"/>
    <property type="match status" value="1"/>
</dbReference>
<dbReference type="Gene3D" id="1.20.1330.10">
    <property type="entry name" value="f41 fragment of flagellin, N-terminal domain"/>
    <property type="match status" value="1"/>
</dbReference>
<organism evidence="7 8">
    <name type="scientific">Sphingomonas endophytica</name>
    <dbReference type="NCBI Taxonomy" id="869719"/>
    <lineage>
        <taxon>Bacteria</taxon>
        <taxon>Pseudomonadati</taxon>
        <taxon>Pseudomonadota</taxon>
        <taxon>Alphaproteobacteria</taxon>
        <taxon>Sphingomonadales</taxon>
        <taxon>Sphingomonadaceae</taxon>
        <taxon>Sphingomonas</taxon>
    </lineage>
</organism>
<reference evidence="7 8" key="3">
    <citation type="submission" date="2020-08" db="EMBL/GenBank/DDBJ databases">
        <authorList>
            <person name="Partida-Martinez L."/>
            <person name="Huntemann M."/>
            <person name="Clum A."/>
            <person name="Wang J."/>
            <person name="Palaniappan K."/>
            <person name="Ritter S."/>
            <person name="Chen I.-M."/>
            <person name="Stamatis D."/>
            <person name="Reddy T."/>
            <person name="O'Malley R."/>
            <person name="Daum C."/>
            <person name="Shapiro N."/>
            <person name="Ivanova N."/>
            <person name="Kyrpides N."/>
            <person name="Woyke T."/>
        </authorList>
    </citation>
    <scope>NUCLEOTIDE SEQUENCE [LARGE SCALE GENOMIC DNA]</scope>
    <source>
        <strain evidence="7 8">AS3.13</strain>
    </source>
</reference>
<keyword evidence="7" id="KW-0969">Cilium</keyword>
<comment type="function">
    <text evidence="3">Flagellin is the subunit protein which polymerizes to form the filaments of bacterial flagella.</text>
</comment>
<dbReference type="InterPro" id="IPR046358">
    <property type="entry name" value="Flagellin_C"/>
</dbReference>
<dbReference type="Proteomes" id="UP000560131">
    <property type="component" value="Unassembled WGS sequence"/>
</dbReference>
<dbReference type="Proteomes" id="UP000522313">
    <property type="component" value="Unassembled WGS sequence"/>
</dbReference>